<evidence type="ECO:0000313" key="2">
    <source>
        <dbReference type="Proteomes" id="UP000674179"/>
    </source>
</evidence>
<accession>A0A836GKH5</accession>
<dbReference type="OrthoDB" id="263483at2759"/>
<gene>
    <name evidence="1" type="ORF">CUR178_03935</name>
</gene>
<dbReference type="AlphaFoldDB" id="A0A836GKH5"/>
<sequence length="212" mass="23624">MGSTSTEPASAAGDLHSSDAFDTLQELLTNFVTDSMYERPSDILEYMVSWARRHLLQQQEGREAATTAARKVSRLSISPANGAASIQAAVFSEAVEKTDSGVEAEAASRLRHLAEYRQKHYRDIAQGCRDHYLISLEDSDGDLSYIHALQRKMADSRQQEMNSRADTVTVAAQLQAIEEGDKTATEKAREQAALLHEYEQRWAHEKLRKSPA</sequence>
<comment type="caution">
    <text evidence="1">The sequence shown here is derived from an EMBL/GenBank/DDBJ whole genome shotgun (WGS) entry which is preliminary data.</text>
</comment>
<dbReference type="RefSeq" id="XP_067692227.1">
    <property type="nucleotide sequence ID" value="XM_067835661.1"/>
</dbReference>
<dbReference type="Proteomes" id="UP000674179">
    <property type="component" value="Chromosome 26"/>
</dbReference>
<proteinExistence type="predicted"/>
<name>A0A836GKH5_LEIEN</name>
<dbReference type="EMBL" id="JAFHKP010000026">
    <property type="protein sequence ID" value="KAG5476761.1"/>
    <property type="molecule type" value="Genomic_DNA"/>
</dbReference>
<dbReference type="KEGG" id="lenr:94171171"/>
<dbReference type="GeneID" id="94171171"/>
<reference evidence="1 2" key="1">
    <citation type="submission" date="2021-02" db="EMBL/GenBank/DDBJ databases">
        <title>Leishmania (Mundinia) enrietti genome sequencing and assembly.</title>
        <authorList>
            <person name="Almutairi H."/>
            <person name="Gatherer D."/>
        </authorList>
    </citation>
    <scope>NUCLEOTIDE SEQUENCE [LARGE SCALE GENOMIC DNA]</scope>
    <source>
        <strain evidence="1">CUR178</strain>
    </source>
</reference>
<keyword evidence="2" id="KW-1185">Reference proteome</keyword>
<protein>
    <submittedName>
        <fullName evidence="1">Uncharacterized protein</fullName>
    </submittedName>
</protein>
<evidence type="ECO:0000313" key="1">
    <source>
        <dbReference type="EMBL" id="KAG5476761.1"/>
    </source>
</evidence>
<organism evidence="1 2">
    <name type="scientific">Leishmania enriettii</name>
    <dbReference type="NCBI Taxonomy" id="5663"/>
    <lineage>
        <taxon>Eukaryota</taxon>
        <taxon>Discoba</taxon>
        <taxon>Euglenozoa</taxon>
        <taxon>Kinetoplastea</taxon>
        <taxon>Metakinetoplastina</taxon>
        <taxon>Trypanosomatida</taxon>
        <taxon>Trypanosomatidae</taxon>
        <taxon>Leishmaniinae</taxon>
        <taxon>Leishmania</taxon>
    </lineage>
</organism>